<feature type="region of interest" description="Disordered" evidence="1">
    <location>
        <begin position="194"/>
        <end position="258"/>
    </location>
</feature>
<dbReference type="OMA" id="DYSEDPC"/>
<dbReference type="SUPFAM" id="SSF48726">
    <property type="entry name" value="Immunoglobulin"/>
    <property type="match status" value="2"/>
</dbReference>
<dbReference type="InterPro" id="IPR013106">
    <property type="entry name" value="Ig_V-set"/>
</dbReference>
<dbReference type="GO" id="GO:0045957">
    <property type="term" value="P:negative regulation of complement activation, alternative pathway"/>
    <property type="evidence" value="ECO:0007669"/>
    <property type="project" value="TreeGrafter"/>
</dbReference>
<dbReference type="Gene3D" id="2.60.40.10">
    <property type="entry name" value="Immunoglobulins"/>
    <property type="match status" value="2"/>
</dbReference>
<feature type="domain" description="Ig-like" evidence="3">
    <location>
        <begin position="117"/>
        <end position="202"/>
    </location>
</feature>
<proteinExistence type="predicted"/>
<keyword evidence="2" id="KW-0472">Membrane</keyword>
<dbReference type="SMART" id="SM00408">
    <property type="entry name" value="IGc2"/>
    <property type="match status" value="1"/>
</dbReference>
<evidence type="ECO:0000256" key="2">
    <source>
        <dbReference type="SAM" id="Phobius"/>
    </source>
</evidence>
<evidence type="ECO:0000259" key="3">
    <source>
        <dbReference type="PROSITE" id="PS50835"/>
    </source>
</evidence>
<evidence type="ECO:0000313" key="4">
    <source>
        <dbReference type="Ensembl" id="ENSPTXP00000000872.1"/>
    </source>
</evidence>
<organism evidence="4 5">
    <name type="scientific">Pseudonaja textilis</name>
    <name type="common">Eastern brown snake</name>
    <dbReference type="NCBI Taxonomy" id="8673"/>
    <lineage>
        <taxon>Eukaryota</taxon>
        <taxon>Metazoa</taxon>
        <taxon>Chordata</taxon>
        <taxon>Craniata</taxon>
        <taxon>Vertebrata</taxon>
        <taxon>Euteleostomi</taxon>
        <taxon>Lepidosauria</taxon>
        <taxon>Squamata</taxon>
        <taxon>Bifurcata</taxon>
        <taxon>Unidentata</taxon>
        <taxon>Episquamata</taxon>
        <taxon>Toxicofera</taxon>
        <taxon>Serpentes</taxon>
        <taxon>Colubroidea</taxon>
        <taxon>Elapidae</taxon>
        <taxon>Hydrophiinae</taxon>
        <taxon>Pseudonaja</taxon>
    </lineage>
</organism>
<keyword evidence="5" id="KW-1185">Reference proteome</keyword>
<feature type="transmembrane region" description="Helical" evidence="2">
    <location>
        <begin position="265"/>
        <end position="288"/>
    </location>
</feature>
<dbReference type="InterPro" id="IPR036179">
    <property type="entry name" value="Ig-like_dom_sf"/>
</dbReference>
<dbReference type="Pfam" id="PF13927">
    <property type="entry name" value="Ig_3"/>
    <property type="match status" value="1"/>
</dbReference>
<dbReference type="PANTHER" id="PTHR15466">
    <property type="entry name" value="V-SET AND IMMUNOGLOBULIN DOMAIN CONTAINING 4"/>
    <property type="match status" value="1"/>
</dbReference>
<dbReference type="SMART" id="SM00409">
    <property type="entry name" value="IG"/>
    <property type="match status" value="2"/>
</dbReference>
<dbReference type="Pfam" id="PF07686">
    <property type="entry name" value="V-set"/>
    <property type="match status" value="1"/>
</dbReference>
<gene>
    <name evidence="4" type="primary">VSIG4</name>
</gene>
<feature type="compositionally biased region" description="Basic and acidic residues" evidence="1">
    <location>
        <begin position="241"/>
        <end position="251"/>
    </location>
</feature>
<dbReference type="AlphaFoldDB" id="A0A670XV24"/>
<dbReference type="Proteomes" id="UP000472273">
    <property type="component" value="Unplaced"/>
</dbReference>
<feature type="domain" description="Ig-like" evidence="3">
    <location>
        <begin position="1"/>
        <end position="106"/>
    </location>
</feature>
<sequence>MVSGTWRAPAILPCVYEPSSDFKQLKVTWKFFQPGEAPRTILHRDASGDHIFLAAFRDRVNIAKYPPGDVSLHIKELEMTDIGSFICLVDLEAQNRSRVTREKTVQLKVVKVPASKPSIEASRRESVLPSGTRLSLTCSASGSLPIYYRWYKEGPGEEAEELRRGPVLAFEGLQRSDSARYFCTAENRLNTRKEQSDSFQLTVKDASEVSTAGPAAESGGTSTGRVATSSTAFGDSPGQQKESKKKERLEEVPGAPSAQKTPLPLYIIILIAVLSAGFILMVISVVFCRRRTKSDNLYQVTYNNNALTLEGNEAIPASPGVNNTCLYEAPNSTFGNNYTMEPTKAAEYVTMGEKVDNEYEILVIDKQLGR</sequence>
<dbReference type="InterPro" id="IPR003599">
    <property type="entry name" value="Ig_sub"/>
</dbReference>
<evidence type="ECO:0000256" key="1">
    <source>
        <dbReference type="SAM" id="MobiDB-lite"/>
    </source>
</evidence>
<dbReference type="PROSITE" id="PS50835">
    <property type="entry name" value="IG_LIKE"/>
    <property type="match status" value="2"/>
</dbReference>
<reference evidence="4" key="2">
    <citation type="submission" date="2025-09" db="UniProtKB">
        <authorList>
            <consortium name="Ensembl"/>
        </authorList>
    </citation>
    <scope>IDENTIFICATION</scope>
</reference>
<dbReference type="GO" id="GO:0042130">
    <property type="term" value="P:negative regulation of T cell proliferation"/>
    <property type="evidence" value="ECO:0007669"/>
    <property type="project" value="InterPro"/>
</dbReference>
<name>A0A670XV24_PSETE</name>
<dbReference type="InterPro" id="IPR007110">
    <property type="entry name" value="Ig-like_dom"/>
</dbReference>
<accession>A0A670XV24</accession>
<dbReference type="PANTHER" id="PTHR15466:SF2">
    <property type="entry name" value="V-SET AND IMMUNOGLOBULIN DOMAIN-CONTAINING PROTEIN 4"/>
    <property type="match status" value="1"/>
</dbReference>
<dbReference type="GeneTree" id="ENSGT00390000001432"/>
<dbReference type="SMART" id="SM00406">
    <property type="entry name" value="IGv"/>
    <property type="match status" value="2"/>
</dbReference>
<keyword evidence="2" id="KW-1133">Transmembrane helix</keyword>
<dbReference type="Ensembl" id="ENSPTXT00000000901.1">
    <property type="protein sequence ID" value="ENSPTXP00000000872.1"/>
    <property type="gene ID" value="ENSPTXG00000000752.1"/>
</dbReference>
<dbReference type="InterPro" id="IPR013783">
    <property type="entry name" value="Ig-like_fold"/>
</dbReference>
<evidence type="ECO:0000313" key="5">
    <source>
        <dbReference type="Proteomes" id="UP000472273"/>
    </source>
</evidence>
<dbReference type="GO" id="GO:0043031">
    <property type="term" value="P:negative regulation of macrophage activation"/>
    <property type="evidence" value="ECO:0007669"/>
    <property type="project" value="InterPro"/>
</dbReference>
<dbReference type="GO" id="GO:0032703">
    <property type="term" value="P:negative regulation of interleukin-2 production"/>
    <property type="evidence" value="ECO:0007669"/>
    <property type="project" value="InterPro"/>
</dbReference>
<dbReference type="GO" id="GO:0001851">
    <property type="term" value="F:complement component C3b binding"/>
    <property type="evidence" value="ECO:0007669"/>
    <property type="project" value="TreeGrafter"/>
</dbReference>
<keyword evidence="2" id="KW-0812">Transmembrane</keyword>
<protein>
    <recommendedName>
        <fullName evidence="3">Ig-like domain-containing protein</fullName>
    </recommendedName>
</protein>
<reference evidence="4" key="1">
    <citation type="submission" date="2025-08" db="UniProtKB">
        <authorList>
            <consortium name="Ensembl"/>
        </authorList>
    </citation>
    <scope>IDENTIFICATION</scope>
</reference>
<feature type="compositionally biased region" description="Polar residues" evidence="1">
    <location>
        <begin position="219"/>
        <end position="240"/>
    </location>
</feature>
<dbReference type="InterPro" id="IPR039939">
    <property type="entry name" value="VSIG4"/>
</dbReference>
<dbReference type="InterPro" id="IPR003598">
    <property type="entry name" value="Ig_sub2"/>
</dbReference>